<keyword evidence="2" id="KW-1185">Reference proteome</keyword>
<proteinExistence type="predicted"/>
<evidence type="ECO:0000313" key="2">
    <source>
        <dbReference type="Proteomes" id="UP000708208"/>
    </source>
</evidence>
<comment type="caution">
    <text evidence="1">The sequence shown here is derived from an EMBL/GenBank/DDBJ whole genome shotgun (WGS) entry which is preliminary data.</text>
</comment>
<dbReference type="Proteomes" id="UP000708208">
    <property type="component" value="Unassembled WGS sequence"/>
</dbReference>
<sequence>MERNDQLNFKVGISLKEEKKCWRDWVYYCGIINNHCCGPSAQVYKSMDMFRNLSSIYSIFTATSDFTGNEAEKGITL</sequence>
<evidence type="ECO:0000313" key="1">
    <source>
        <dbReference type="EMBL" id="CAG7834197.1"/>
    </source>
</evidence>
<accession>A0A8J2LE95</accession>
<protein>
    <submittedName>
        <fullName evidence="1">Uncharacterized protein</fullName>
    </submittedName>
</protein>
<reference evidence="1" key="1">
    <citation type="submission" date="2021-06" db="EMBL/GenBank/DDBJ databases">
        <authorList>
            <person name="Hodson N. C."/>
            <person name="Mongue J. A."/>
            <person name="Jaron S. K."/>
        </authorList>
    </citation>
    <scope>NUCLEOTIDE SEQUENCE</scope>
</reference>
<name>A0A8J2LE95_9HEXA</name>
<gene>
    <name evidence="1" type="ORF">AFUS01_LOCUS43725</name>
</gene>
<organism evidence="1 2">
    <name type="scientific">Allacma fusca</name>
    <dbReference type="NCBI Taxonomy" id="39272"/>
    <lineage>
        <taxon>Eukaryota</taxon>
        <taxon>Metazoa</taxon>
        <taxon>Ecdysozoa</taxon>
        <taxon>Arthropoda</taxon>
        <taxon>Hexapoda</taxon>
        <taxon>Collembola</taxon>
        <taxon>Symphypleona</taxon>
        <taxon>Sminthuridae</taxon>
        <taxon>Allacma</taxon>
    </lineage>
</organism>
<dbReference type="EMBL" id="CAJVCH010570157">
    <property type="protein sequence ID" value="CAG7834197.1"/>
    <property type="molecule type" value="Genomic_DNA"/>
</dbReference>
<dbReference type="AlphaFoldDB" id="A0A8J2LE95"/>